<comment type="caution">
    <text evidence="1">The sequence shown here is derived from an EMBL/GenBank/DDBJ whole genome shotgun (WGS) entry which is preliminary data.</text>
</comment>
<dbReference type="Proteomes" id="UP001328107">
    <property type="component" value="Unassembled WGS sequence"/>
</dbReference>
<feature type="non-terminal residue" evidence="1">
    <location>
        <position position="67"/>
    </location>
</feature>
<organism evidence="1 2">
    <name type="scientific">Pristionchus mayeri</name>
    <dbReference type="NCBI Taxonomy" id="1317129"/>
    <lineage>
        <taxon>Eukaryota</taxon>
        <taxon>Metazoa</taxon>
        <taxon>Ecdysozoa</taxon>
        <taxon>Nematoda</taxon>
        <taxon>Chromadorea</taxon>
        <taxon>Rhabditida</taxon>
        <taxon>Rhabditina</taxon>
        <taxon>Diplogasteromorpha</taxon>
        <taxon>Diplogasteroidea</taxon>
        <taxon>Neodiplogasteridae</taxon>
        <taxon>Pristionchus</taxon>
    </lineage>
</organism>
<reference evidence="2" key="1">
    <citation type="submission" date="2022-10" db="EMBL/GenBank/DDBJ databases">
        <title>Genome assembly of Pristionchus species.</title>
        <authorList>
            <person name="Yoshida K."/>
            <person name="Sommer R.J."/>
        </authorList>
    </citation>
    <scope>NUCLEOTIDE SEQUENCE [LARGE SCALE GENOMIC DNA]</scope>
    <source>
        <strain evidence="2">RS5460</strain>
    </source>
</reference>
<evidence type="ECO:0000313" key="1">
    <source>
        <dbReference type="EMBL" id="GMR31523.1"/>
    </source>
</evidence>
<accession>A0AAN4Z021</accession>
<keyword evidence="2" id="KW-1185">Reference proteome</keyword>
<protein>
    <submittedName>
        <fullName evidence="1">Uncharacterized protein</fullName>
    </submittedName>
</protein>
<dbReference type="AlphaFoldDB" id="A0AAN4Z021"/>
<dbReference type="EMBL" id="BTRK01000001">
    <property type="protein sequence ID" value="GMR31523.1"/>
    <property type="molecule type" value="Genomic_DNA"/>
</dbReference>
<evidence type="ECO:0000313" key="2">
    <source>
        <dbReference type="Proteomes" id="UP001328107"/>
    </source>
</evidence>
<gene>
    <name evidence="1" type="ORF">PMAYCL1PPCAC_01718</name>
</gene>
<proteinExistence type="predicted"/>
<feature type="non-terminal residue" evidence="1">
    <location>
        <position position="1"/>
    </location>
</feature>
<name>A0AAN4Z021_9BILA</name>
<sequence length="67" mass="7355">PRGSRSATFACVSSRVLLSAWSSFRRFVAATHVTSPRASLSLRESLTRRSTSITSESRAARSITRNI</sequence>